<feature type="domain" description="DUF4234" evidence="2">
    <location>
        <begin position="16"/>
        <end position="115"/>
    </location>
</feature>
<sequence length="183" mass="20455">MTDITTLGARLNTKTLNFVLLSFVTFGIYPLMWLYRKQSIIIDTTKVSFSSDLYVLWIAICYGISRQLSLMGTTDPGMYGYDSTMDAIAMLGGVLSIASGVMYIIWAFKARSALQSYVLNTFKFELKMNVFYVIIFNVFYITWCINAMPEAFAKHKIIQGGLTAAPAEATLPAENNPTNTESK</sequence>
<evidence type="ECO:0000313" key="4">
    <source>
        <dbReference type="Proteomes" id="UP000237003"/>
    </source>
</evidence>
<keyword evidence="1" id="KW-1133">Transmembrane helix</keyword>
<dbReference type="AlphaFoldDB" id="A0A2S4RWD7"/>
<evidence type="ECO:0000259" key="2">
    <source>
        <dbReference type="Pfam" id="PF14018"/>
    </source>
</evidence>
<reference evidence="3 4" key="1">
    <citation type="submission" date="2018-01" db="EMBL/GenBank/DDBJ databases">
        <title>Complete genome sequences of 14 Citrobacter spp. isolated from plant in Canada.</title>
        <authorList>
            <person name="Bhandare S.G."/>
            <person name="Colavecchio A."/>
            <person name="Jeukens J."/>
            <person name="Emond-Rheault J.-G."/>
            <person name="Freschi L."/>
            <person name="Hamel J."/>
            <person name="Kukavica-Ibrulj I."/>
            <person name="Levesque R."/>
            <person name="Goodridge L."/>
        </authorList>
    </citation>
    <scope>NUCLEOTIDE SEQUENCE [LARGE SCALE GENOMIC DNA]</scope>
    <source>
        <strain evidence="3 4">S1285</strain>
    </source>
</reference>
<dbReference type="OrthoDB" id="7060663at2"/>
<feature type="transmembrane region" description="Helical" evidence="1">
    <location>
        <begin position="15"/>
        <end position="35"/>
    </location>
</feature>
<evidence type="ECO:0000313" key="3">
    <source>
        <dbReference type="EMBL" id="POU64670.1"/>
    </source>
</evidence>
<accession>A0A2S4RWD7</accession>
<feature type="transmembrane region" description="Helical" evidence="1">
    <location>
        <begin position="129"/>
        <end position="148"/>
    </location>
</feature>
<feature type="transmembrane region" description="Helical" evidence="1">
    <location>
        <begin position="47"/>
        <end position="65"/>
    </location>
</feature>
<protein>
    <recommendedName>
        <fullName evidence="2">DUF4234 domain-containing protein</fullName>
    </recommendedName>
</protein>
<dbReference type="RefSeq" id="WP_103777300.1">
    <property type="nucleotide sequence ID" value="NZ_JALNMK010000006.1"/>
</dbReference>
<dbReference type="Proteomes" id="UP000237003">
    <property type="component" value="Unassembled WGS sequence"/>
</dbReference>
<feature type="transmembrane region" description="Helical" evidence="1">
    <location>
        <begin position="85"/>
        <end position="108"/>
    </location>
</feature>
<keyword evidence="1" id="KW-0812">Transmembrane</keyword>
<gene>
    <name evidence="3" type="ORF">C3430_15995</name>
</gene>
<name>A0A2S4RWD7_CITAM</name>
<organism evidence="3 4">
    <name type="scientific">Citrobacter amalonaticus</name>
    <dbReference type="NCBI Taxonomy" id="35703"/>
    <lineage>
        <taxon>Bacteria</taxon>
        <taxon>Pseudomonadati</taxon>
        <taxon>Pseudomonadota</taxon>
        <taxon>Gammaproteobacteria</taxon>
        <taxon>Enterobacterales</taxon>
        <taxon>Enterobacteriaceae</taxon>
        <taxon>Citrobacter</taxon>
    </lineage>
</organism>
<dbReference type="EMBL" id="PQLX01000005">
    <property type="protein sequence ID" value="POU64670.1"/>
    <property type="molecule type" value="Genomic_DNA"/>
</dbReference>
<keyword evidence="1" id="KW-0472">Membrane</keyword>
<dbReference type="InterPro" id="IPR025328">
    <property type="entry name" value="DUF4234"/>
</dbReference>
<dbReference type="Pfam" id="PF14018">
    <property type="entry name" value="DUF4234"/>
    <property type="match status" value="1"/>
</dbReference>
<evidence type="ECO:0000256" key="1">
    <source>
        <dbReference type="SAM" id="Phobius"/>
    </source>
</evidence>
<proteinExistence type="predicted"/>
<comment type="caution">
    <text evidence="3">The sequence shown here is derived from an EMBL/GenBank/DDBJ whole genome shotgun (WGS) entry which is preliminary data.</text>
</comment>